<evidence type="ECO:0000313" key="1">
    <source>
        <dbReference type="EMBL" id="KAF9336212.1"/>
    </source>
</evidence>
<evidence type="ECO:0008006" key="3">
    <source>
        <dbReference type="Google" id="ProtNLM"/>
    </source>
</evidence>
<dbReference type="AlphaFoldDB" id="A0A9P5VPP4"/>
<dbReference type="Proteomes" id="UP000696485">
    <property type="component" value="Unassembled WGS sequence"/>
</dbReference>
<dbReference type="InterPro" id="IPR032675">
    <property type="entry name" value="LRR_dom_sf"/>
</dbReference>
<dbReference type="Gene3D" id="3.80.10.10">
    <property type="entry name" value="Ribonuclease Inhibitor"/>
    <property type="match status" value="1"/>
</dbReference>
<gene>
    <name evidence="1" type="ORF">BG006_009376</name>
</gene>
<dbReference type="InterPro" id="IPR036047">
    <property type="entry name" value="F-box-like_dom_sf"/>
</dbReference>
<dbReference type="SUPFAM" id="SSF81383">
    <property type="entry name" value="F-box domain"/>
    <property type="match status" value="1"/>
</dbReference>
<proteinExistence type="predicted"/>
<organism evidence="1 2">
    <name type="scientific">Podila minutissima</name>
    <dbReference type="NCBI Taxonomy" id="64525"/>
    <lineage>
        <taxon>Eukaryota</taxon>
        <taxon>Fungi</taxon>
        <taxon>Fungi incertae sedis</taxon>
        <taxon>Mucoromycota</taxon>
        <taxon>Mortierellomycotina</taxon>
        <taxon>Mortierellomycetes</taxon>
        <taxon>Mortierellales</taxon>
        <taxon>Mortierellaceae</taxon>
        <taxon>Podila</taxon>
    </lineage>
</organism>
<name>A0A9P5VPP4_9FUNG</name>
<reference evidence="1" key="1">
    <citation type="journal article" date="2020" name="Fungal Divers.">
        <title>Resolving the Mortierellaceae phylogeny through synthesis of multi-gene phylogenetics and phylogenomics.</title>
        <authorList>
            <person name="Vandepol N."/>
            <person name="Liber J."/>
            <person name="Desiro A."/>
            <person name="Na H."/>
            <person name="Kennedy M."/>
            <person name="Barry K."/>
            <person name="Grigoriev I.V."/>
            <person name="Miller A.N."/>
            <person name="O'Donnell K."/>
            <person name="Stajich J.E."/>
            <person name="Bonito G."/>
        </authorList>
    </citation>
    <scope>NUCLEOTIDE SEQUENCE</scope>
    <source>
        <strain evidence="1">NVP1</strain>
    </source>
</reference>
<dbReference type="EMBL" id="JAAAUY010000068">
    <property type="protein sequence ID" value="KAF9336212.1"/>
    <property type="molecule type" value="Genomic_DNA"/>
</dbReference>
<sequence>MDVPEIRTQIGLYLDTSELNACAKVCRSWYDTFFPLIWADFEWQSDYSVYPQSKALEQNARHIRYLRLTDHDRPAHFLDLCANLRDLVLMFAVHEHAQWDQISQLVHRNKKLFSINISTGGLTPTTGFIQAVAQNESIKQIEITFSEYDRSAVTALLDAGARLETLSVIGAAFEDPGSMTRWQVSGGGFPRLKSLQMCARAGITARHQFELIQQCPQLDSLTWSEDSWTESGQSFPTTEFCQMLTHNCPNLAVFELQIQSLTDKDLSRILDSARRVTSFQVFDTQFGPAAFQSLFRHFRYVTKLDLRRCPEVTSAMSQQILESCPGLIEFFAGYLKVQDMKPEQEWVCTGLTSISLFICGLRDQPPEKQEAVLRQLAKLERIESLTVGTFDPRDENSRDGLDLRLSVGLSILEPVKELRWICFDGLAQEMDETDLTWMVETWPKLCRLEGKVHTERERRLELQEILIDKGVALVGYMDDEEEEDEDIDLDAATNTD</sequence>
<comment type="caution">
    <text evidence="1">The sequence shown here is derived from an EMBL/GenBank/DDBJ whole genome shotgun (WGS) entry which is preliminary data.</text>
</comment>
<accession>A0A9P5VPP4</accession>
<keyword evidence="2" id="KW-1185">Reference proteome</keyword>
<protein>
    <recommendedName>
        <fullName evidence="3">F-box domain-containing protein</fullName>
    </recommendedName>
</protein>
<evidence type="ECO:0000313" key="2">
    <source>
        <dbReference type="Proteomes" id="UP000696485"/>
    </source>
</evidence>
<dbReference type="SUPFAM" id="SSF52047">
    <property type="entry name" value="RNI-like"/>
    <property type="match status" value="1"/>
</dbReference>